<dbReference type="GO" id="GO:0016787">
    <property type="term" value="F:hydrolase activity"/>
    <property type="evidence" value="ECO:0007669"/>
    <property type="project" value="UniProtKB-KW"/>
</dbReference>
<feature type="binding site" evidence="3">
    <location>
        <position position="142"/>
    </location>
    <ligand>
        <name>substrate</name>
    </ligand>
</feature>
<feature type="binding site" evidence="3">
    <location>
        <position position="33"/>
    </location>
    <ligand>
        <name>a divalent metal cation</name>
        <dbReference type="ChEBI" id="CHEBI:60240"/>
    </ligand>
</feature>
<keyword evidence="1" id="KW-0378">Hydrolase</keyword>
<dbReference type="PANTHER" id="PTHR47572">
    <property type="entry name" value="LIPOPROTEIN-RELATED"/>
    <property type="match status" value="1"/>
</dbReference>
<dbReference type="PRINTS" id="PR01790">
    <property type="entry name" value="SMP30FAMILY"/>
</dbReference>
<dbReference type="PATRIC" id="fig|365046.3.peg.1807"/>
<dbReference type="InterPro" id="IPR051262">
    <property type="entry name" value="SMP-30/CGR1_Lactonase"/>
</dbReference>
<dbReference type="KEGG" id="rta:Rta_17730"/>
<reference evidence="6" key="1">
    <citation type="submission" date="2006-01" db="EMBL/GenBank/DDBJ databases">
        <title>Genome of the cyst-dividing bacterium Ramlibacter tataouinensis.</title>
        <authorList>
            <person name="Barakat M."/>
            <person name="Ortet P."/>
            <person name="De Luca G."/>
            <person name="Jourlin-Castelli C."/>
            <person name="Ansaldi M."/>
            <person name="Py B."/>
            <person name="Fichant G."/>
            <person name="Coutinho P."/>
            <person name="Voulhoux R."/>
            <person name="Bastien O."/>
            <person name="Roy S."/>
            <person name="Marechal E."/>
            <person name="Henrissat B."/>
            <person name="Quentin Y."/>
            <person name="Noirot P."/>
            <person name="Filloux A."/>
            <person name="Mejean V."/>
            <person name="DuBow M."/>
            <person name="Barras F."/>
            <person name="Heulin T."/>
        </authorList>
    </citation>
    <scope>NUCLEOTIDE SEQUENCE [LARGE SCALE GENOMIC DNA]</scope>
    <source>
        <strain evidence="6">ATCC BAA-407 / DSM 14655 / LMG 21543 / TTB310</strain>
    </source>
</reference>
<keyword evidence="3" id="KW-0479">Metal-binding</keyword>
<comment type="cofactor">
    <cofactor evidence="3">
        <name>Zn(2+)</name>
        <dbReference type="ChEBI" id="CHEBI:29105"/>
    </cofactor>
    <text evidence="3">Binds 1 divalent metal cation per subunit.</text>
</comment>
<feature type="active site" description="Proton donor/acceptor" evidence="2">
    <location>
        <position position="230"/>
    </location>
</feature>
<gene>
    <name evidence="5" type="ordered locus">Rta_17730</name>
</gene>
<feature type="binding site" evidence="3">
    <location>
        <position position="176"/>
    </location>
    <ligand>
        <name>a divalent metal cation</name>
        <dbReference type="ChEBI" id="CHEBI:60240"/>
    </ligand>
</feature>
<keyword evidence="6" id="KW-1185">Reference proteome</keyword>
<sequence length="302" mass="31973">MPTLVDAIEPRFAVLAGQAAAPECLHEGGLWLEGPLWLPDSQQLLFSDIPRDVVLRWVPGLGVGVFSRGGFQNGRTRDGQGRIVFCEHGGRRLMARGLDGLQAVLASHHAGGRLNSPNDVVARPDGSLWFTDPDYGILSDYEGHRAPSEQAACHVFRLAPGAAEPQPVVAAMVKPNGLAFSPEGRWLYVADSGGSHIPGTPPEIRRFAVGPGGEIEAAGVLARLDCGLPDGMAVDEEGNVWSSAGDGVHCFAPDGRLLGRLRLGCVSSNLCFGGPQGRRLFITTAQRLLAVDVGVRGAPELR</sequence>
<dbReference type="InterPro" id="IPR005511">
    <property type="entry name" value="SMP-30"/>
</dbReference>
<feature type="binding site" evidence="3">
    <location>
        <position position="118"/>
    </location>
    <ligand>
        <name>substrate</name>
    </ligand>
</feature>
<name>F5XVV0_RAMTT</name>
<dbReference type="Gene3D" id="2.120.10.30">
    <property type="entry name" value="TolB, C-terminal domain"/>
    <property type="match status" value="1"/>
</dbReference>
<evidence type="ECO:0000313" key="6">
    <source>
        <dbReference type="Proteomes" id="UP000008385"/>
    </source>
</evidence>
<dbReference type="HOGENOM" id="CLU_036110_0_0_4"/>
<dbReference type="InterPro" id="IPR011042">
    <property type="entry name" value="6-blade_b-propeller_TolB-like"/>
</dbReference>
<dbReference type="RefSeq" id="WP_013901095.1">
    <property type="nucleotide sequence ID" value="NC_015677.1"/>
</dbReference>
<dbReference type="PANTHER" id="PTHR47572:SF4">
    <property type="entry name" value="LACTONASE DRP35"/>
    <property type="match status" value="1"/>
</dbReference>
<evidence type="ECO:0000313" key="5">
    <source>
        <dbReference type="EMBL" id="AEG92863.1"/>
    </source>
</evidence>
<evidence type="ECO:0000256" key="2">
    <source>
        <dbReference type="PIRSR" id="PIRSR605511-1"/>
    </source>
</evidence>
<dbReference type="STRING" id="365046.Rta_17730"/>
<organism evidence="5 6">
    <name type="scientific">Ramlibacter tataouinensis (strain ATCC BAA-407 / DSM 14655 / LMG 21543 / TTB310)</name>
    <dbReference type="NCBI Taxonomy" id="365046"/>
    <lineage>
        <taxon>Bacteria</taxon>
        <taxon>Pseudomonadati</taxon>
        <taxon>Pseudomonadota</taxon>
        <taxon>Betaproteobacteria</taxon>
        <taxon>Burkholderiales</taxon>
        <taxon>Comamonadaceae</taxon>
        <taxon>Ramlibacter</taxon>
    </lineage>
</organism>
<dbReference type="OrthoDB" id="241638at2"/>
<dbReference type="EMBL" id="CP000245">
    <property type="protein sequence ID" value="AEG92863.1"/>
    <property type="molecule type" value="Genomic_DNA"/>
</dbReference>
<feature type="binding site" evidence="3">
    <location>
        <position position="230"/>
    </location>
    <ligand>
        <name>a divalent metal cation</name>
        <dbReference type="ChEBI" id="CHEBI:60240"/>
    </ligand>
</feature>
<dbReference type="SUPFAM" id="SSF63829">
    <property type="entry name" value="Calcium-dependent phosphotriesterase"/>
    <property type="match status" value="1"/>
</dbReference>
<dbReference type="InterPro" id="IPR013658">
    <property type="entry name" value="SGL"/>
</dbReference>
<dbReference type="Proteomes" id="UP000008385">
    <property type="component" value="Chromosome"/>
</dbReference>
<dbReference type="eggNOG" id="COG3386">
    <property type="taxonomic scope" value="Bacteria"/>
</dbReference>
<dbReference type="AlphaFoldDB" id="F5XVV0"/>
<accession>F5XVV0</accession>
<evidence type="ECO:0000259" key="4">
    <source>
        <dbReference type="Pfam" id="PF08450"/>
    </source>
</evidence>
<proteinExistence type="predicted"/>
<keyword evidence="3" id="KW-0862">Zinc</keyword>
<protein>
    <submittedName>
        <fullName evidence="5">Gluconolactonase-like protein</fullName>
    </submittedName>
</protein>
<evidence type="ECO:0000256" key="3">
    <source>
        <dbReference type="PIRSR" id="PIRSR605511-2"/>
    </source>
</evidence>
<feature type="domain" description="SMP-30/Gluconolactonase/LRE-like region" evidence="4">
    <location>
        <begin position="33"/>
        <end position="286"/>
    </location>
</feature>
<evidence type="ECO:0000256" key="1">
    <source>
        <dbReference type="ARBA" id="ARBA00022801"/>
    </source>
</evidence>
<dbReference type="GO" id="GO:0046872">
    <property type="term" value="F:metal ion binding"/>
    <property type="evidence" value="ECO:0007669"/>
    <property type="project" value="UniProtKB-KW"/>
</dbReference>
<dbReference type="Pfam" id="PF08450">
    <property type="entry name" value="SGL"/>
    <property type="match status" value="1"/>
</dbReference>
<reference evidence="5 6" key="2">
    <citation type="journal article" date="2011" name="PLoS ONE">
        <title>The Cyst-Dividing Bacterium Ramlibacter tataouinensis TTB310 Genome Reveals a Well-Stocked Toolbox for Adaptation to a Desert Environment.</title>
        <authorList>
            <person name="De Luca G."/>
            <person name="Barakat M."/>
            <person name="Ortet P."/>
            <person name="Fochesato S."/>
            <person name="Jourlin-Castelli C."/>
            <person name="Ansaldi M."/>
            <person name="Py B."/>
            <person name="Fichant G."/>
            <person name="Coutinho P.M."/>
            <person name="Voulhoux R."/>
            <person name="Bastien O."/>
            <person name="Marechal E."/>
            <person name="Henrissat B."/>
            <person name="Quentin Y."/>
            <person name="Noirot P."/>
            <person name="Filloux A."/>
            <person name="Mejean V."/>
            <person name="Dubow M.S."/>
            <person name="Barras F."/>
            <person name="Barbe V."/>
            <person name="Weissenbach J."/>
            <person name="Mihalcescu I."/>
            <person name="Vermeglio A."/>
            <person name="Achouak W."/>
            <person name="Heulin T."/>
        </authorList>
    </citation>
    <scope>NUCLEOTIDE SEQUENCE [LARGE SCALE GENOMIC DNA]</scope>
    <source>
        <strain evidence="6">ATCC BAA-407 / DSM 14655 / LMG 21543 / TTB310</strain>
    </source>
</reference>